<reference evidence="2 3" key="1">
    <citation type="submission" date="2016-10" db="EMBL/GenBank/DDBJ databases">
        <authorList>
            <person name="de Groot N.N."/>
        </authorList>
    </citation>
    <scope>NUCLEOTIDE SEQUENCE [LARGE SCALE GENOMIC DNA]</scope>
    <source>
        <strain evidence="2 3">CGMCC 4.2026</strain>
    </source>
</reference>
<dbReference type="SUPFAM" id="SSF56601">
    <property type="entry name" value="beta-lactamase/transpeptidase-like"/>
    <property type="match status" value="1"/>
</dbReference>
<dbReference type="STRING" id="310780.SAMN05216267_101343"/>
<evidence type="ECO:0000313" key="3">
    <source>
        <dbReference type="Proteomes" id="UP000181951"/>
    </source>
</evidence>
<dbReference type="Gene3D" id="3.40.710.10">
    <property type="entry name" value="DD-peptidase/beta-lactamase superfamily"/>
    <property type="match status" value="1"/>
</dbReference>
<dbReference type="InterPro" id="IPR012338">
    <property type="entry name" value="Beta-lactam/transpept-like"/>
</dbReference>
<organism evidence="2 3">
    <name type="scientific">Actinacidiphila rubida</name>
    <dbReference type="NCBI Taxonomy" id="310780"/>
    <lineage>
        <taxon>Bacteria</taxon>
        <taxon>Bacillati</taxon>
        <taxon>Actinomycetota</taxon>
        <taxon>Actinomycetes</taxon>
        <taxon>Kitasatosporales</taxon>
        <taxon>Streptomycetaceae</taxon>
        <taxon>Actinacidiphila</taxon>
    </lineage>
</organism>
<keyword evidence="3" id="KW-1185">Reference proteome</keyword>
<dbReference type="InterPro" id="IPR052907">
    <property type="entry name" value="Beta-lactamase/esterase"/>
</dbReference>
<evidence type="ECO:0000313" key="2">
    <source>
        <dbReference type="EMBL" id="SEN93082.1"/>
    </source>
</evidence>
<dbReference type="AlphaFoldDB" id="A0A1H8KJI7"/>
<dbReference type="PANTHER" id="PTHR43319">
    <property type="entry name" value="BETA-LACTAMASE-RELATED"/>
    <property type="match status" value="1"/>
</dbReference>
<proteinExistence type="predicted"/>
<dbReference type="OrthoDB" id="9809635at2"/>
<evidence type="ECO:0000259" key="1">
    <source>
        <dbReference type="Pfam" id="PF00144"/>
    </source>
</evidence>
<dbReference type="InterPro" id="IPR001466">
    <property type="entry name" value="Beta-lactam-related"/>
</dbReference>
<dbReference type="PANTHER" id="PTHR43319:SF3">
    <property type="entry name" value="BETA-LACTAMASE-RELATED DOMAIN-CONTAINING PROTEIN"/>
    <property type="match status" value="1"/>
</dbReference>
<gene>
    <name evidence="2" type="ORF">SAMN05216267_101343</name>
</gene>
<protein>
    <submittedName>
        <fullName evidence="2">CubicO group peptidase, beta-lactamase class C family</fullName>
    </submittedName>
</protein>
<dbReference type="Pfam" id="PF00144">
    <property type="entry name" value="Beta-lactamase"/>
    <property type="match status" value="1"/>
</dbReference>
<accession>A0A1H8KJI7</accession>
<feature type="domain" description="Beta-lactamase-related" evidence="1">
    <location>
        <begin position="35"/>
        <end position="358"/>
    </location>
</feature>
<dbReference type="EMBL" id="FODD01000013">
    <property type="protein sequence ID" value="SEN93082.1"/>
    <property type="molecule type" value="Genomic_DNA"/>
</dbReference>
<sequence length="373" mass="39746">MERPTGAAGRSTGGHGPVPAALDRAVDLVRSRGAAAQLCVLRDGEVVVDEAVGCAPDALFWTFSAGKPLIALLVHLLAERGALALDDPVARHWPEFGRHGKERVTVRQVLRHRSGLATARGMLGDALAMTDWQRSVRALEGARLRWPPGRLPAYQPIAYGFVLGEVARRVTGTPPADLLTSELLAPLGLTGLHPVLPGELWPRHVPVRGRGPAAAVTQRVVNRRRVRHAVIPSAGVSADARSLAAFYGMLLDGGRAGGARVLLPSTVAEARRPSSDGREVDRVIKLPVRWAQGFQLGGPVPEDGLVPALARTPPMGRLSHPDAFGHNGSNCCLAWADPHRRIAFAYLTDRLTTSPEAARHLCDVSDAVLAALD</sequence>
<dbReference type="RefSeq" id="WP_075016926.1">
    <property type="nucleotide sequence ID" value="NZ_FODD01000013.1"/>
</dbReference>
<dbReference type="Proteomes" id="UP000181951">
    <property type="component" value="Unassembled WGS sequence"/>
</dbReference>
<name>A0A1H8KJI7_9ACTN</name>